<name>A0AAD5YMF2_9APHY</name>
<gene>
    <name evidence="2" type="ORF">NLI96_g36</name>
</gene>
<proteinExistence type="predicted"/>
<evidence type="ECO:0000313" key="3">
    <source>
        <dbReference type="Proteomes" id="UP001212997"/>
    </source>
</evidence>
<organism evidence="2 3">
    <name type="scientific">Meripilus lineatus</name>
    <dbReference type="NCBI Taxonomy" id="2056292"/>
    <lineage>
        <taxon>Eukaryota</taxon>
        <taxon>Fungi</taxon>
        <taxon>Dikarya</taxon>
        <taxon>Basidiomycota</taxon>
        <taxon>Agaricomycotina</taxon>
        <taxon>Agaricomycetes</taxon>
        <taxon>Polyporales</taxon>
        <taxon>Meripilaceae</taxon>
        <taxon>Meripilus</taxon>
    </lineage>
</organism>
<evidence type="ECO:0000256" key="1">
    <source>
        <dbReference type="SAM" id="MobiDB-lite"/>
    </source>
</evidence>
<protein>
    <submittedName>
        <fullName evidence="2">Uncharacterized protein</fullName>
    </submittedName>
</protein>
<feature type="region of interest" description="Disordered" evidence="1">
    <location>
        <begin position="1"/>
        <end position="114"/>
    </location>
</feature>
<comment type="caution">
    <text evidence="2">The sequence shown here is derived from an EMBL/GenBank/DDBJ whole genome shotgun (WGS) entry which is preliminary data.</text>
</comment>
<evidence type="ECO:0000313" key="2">
    <source>
        <dbReference type="EMBL" id="KAJ3492370.1"/>
    </source>
</evidence>
<dbReference type="EMBL" id="JANAWD010000001">
    <property type="protein sequence ID" value="KAJ3492370.1"/>
    <property type="molecule type" value="Genomic_DNA"/>
</dbReference>
<feature type="compositionally biased region" description="Polar residues" evidence="1">
    <location>
        <begin position="7"/>
        <end position="44"/>
    </location>
</feature>
<dbReference type="Proteomes" id="UP001212997">
    <property type="component" value="Unassembled WGS sequence"/>
</dbReference>
<accession>A0AAD5YMF2</accession>
<reference evidence="2" key="1">
    <citation type="submission" date="2022-07" db="EMBL/GenBank/DDBJ databases">
        <title>Genome Sequence of Physisporinus lineatus.</title>
        <authorList>
            <person name="Buettner E."/>
        </authorList>
    </citation>
    <scope>NUCLEOTIDE SEQUENCE</scope>
    <source>
        <strain evidence="2">VT162</strain>
    </source>
</reference>
<sequence>MSLRRIAQTNAAIQSSPRANDASSQTTPTTPVKTSLNGLPTTPRTRLVYPMSPVTSPSLSASRPFDWDAARARKPPPYASPLANKQRGRARQSDTPGKPGPSKRVVRNRGIVEK</sequence>
<dbReference type="AlphaFoldDB" id="A0AAD5YMF2"/>
<keyword evidence="3" id="KW-1185">Reference proteome</keyword>